<feature type="compositionally biased region" description="Low complexity" evidence="1">
    <location>
        <begin position="21"/>
        <end position="31"/>
    </location>
</feature>
<evidence type="ECO:0000313" key="3">
    <source>
        <dbReference type="EMBL" id="CAL1156086.1"/>
    </source>
</evidence>
<feature type="region of interest" description="Disordered" evidence="1">
    <location>
        <begin position="16"/>
        <end position="36"/>
    </location>
</feature>
<reference evidence="2" key="1">
    <citation type="submission" date="2022-10" db="EMBL/GenBank/DDBJ databases">
        <authorList>
            <person name="Chen Y."/>
            <person name="Dougan E. K."/>
            <person name="Chan C."/>
            <person name="Rhodes N."/>
            <person name="Thang M."/>
        </authorList>
    </citation>
    <scope>NUCLEOTIDE SEQUENCE</scope>
</reference>
<protein>
    <submittedName>
        <fullName evidence="2">Uncharacterized protein</fullName>
    </submittedName>
</protein>
<comment type="caution">
    <text evidence="2">The sequence shown here is derived from an EMBL/GenBank/DDBJ whole genome shotgun (WGS) entry which is preliminary data.</text>
</comment>
<dbReference type="EMBL" id="CAMXCT020003146">
    <property type="protein sequence ID" value="CAL1156086.1"/>
    <property type="molecule type" value="Genomic_DNA"/>
</dbReference>
<reference evidence="3" key="2">
    <citation type="submission" date="2024-04" db="EMBL/GenBank/DDBJ databases">
        <authorList>
            <person name="Chen Y."/>
            <person name="Shah S."/>
            <person name="Dougan E. K."/>
            <person name="Thang M."/>
            <person name="Chan C."/>
        </authorList>
    </citation>
    <scope>NUCLEOTIDE SEQUENCE [LARGE SCALE GENOMIC DNA]</scope>
</reference>
<dbReference type="EMBL" id="CAMXCT010003146">
    <property type="protein sequence ID" value="CAI4002711.1"/>
    <property type="molecule type" value="Genomic_DNA"/>
</dbReference>
<gene>
    <name evidence="2" type="ORF">C1SCF055_LOCUS28648</name>
</gene>
<accession>A0A9P1G7N8</accession>
<evidence type="ECO:0000313" key="2">
    <source>
        <dbReference type="EMBL" id="CAI4002711.1"/>
    </source>
</evidence>
<dbReference type="AlphaFoldDB" id="A0A9P1G7N8"/>
<evidence type="ECO:0000256" key="1">
    <source>
        <dbReference type="SAM" id="MobiDB-lite"/>
    </source>
</evidence>
<dbReference type="Proteomes" id="UP001152797">
    <property type="component" value="Unassembled WGS sequence"/>
</dbReference>
<name>A0A9P1G7N8_9DINO</name>
<dbReference type="EMBL" id="CAMXCT030003146">
    <property type="protein sequence ID" value="CAL4790023.1"/>
    <property type="molecule type" value="Genomic_DNA"/>
</dbReference>
<evidence type="ECO:0000313" key="4">
    <source>
        <dbReference type="Proteomes" id="UP001152797"/>
    </source>
</evidence>
<proteinExistence type="predicted"/>
<organism evidence="2">
    <name type="scientific">Cladocopium goreaui</name>
    <dbReference type="NCBI Taxonomy" id="2562237"/>
    <lineage>
        <taxon>Eukaryota</taxon>
        <taxon>Sar</taxon>
        <taxon>Alveolata</taxon>
        <taxon>Dinophyceae</taxon>
        <taxon>Suessiales</taxon>
        <taxon>Symbiodiniaceae</taxon>
        <taxon>Cladocopium</taxon>
    </lineage>
</organism>
<dbReference type="OrthoDB" id="415904at2759"/>
<sequence length="909" mass="99931">MVLGGFDLLRSWRKSPEMDEAGATTGATAEPEMPEGLEPMVRPSTPVGSISTDARVGLWWYIHDSKILLFQLPGPHWPPCGALQLPEFSTLSANCVAPLTTVVQQGSNTLRHPTVAAVYDDFQLSVFPHGRRVDLKPLGANWPSGEVPILVRTAAPHPSAVGVVLLVVTQSGRLLSIFLSQTSGSFEAEASRLWPMVSEHCLKNFFKRIRRYGFGDVSQDRQSLEDAQFLAHHIEILPAPRRGTLFEVLAWGEEHLALYSHPRSVASADLMWVCSLAQLVTGDVMPGRLLSACCCWDCEASRTESLLLLFSCEDPSTRRQSAMLTRLALPSRAASPLEPSTAVAVGPNPVLPRGLMTACGDTAVTAVQVDNERFCICMVNMPPRPAGLEAGVQQIVEFGIVGLSLLPEGVSVGHIQVLTPHGLLSCPQDMFGGDKELKQGKNPSTADAFVQVASEFFDAGQEDQASSLCGRAFSQLGAQAMLGAVERRTQHLLDSGGESSLSEKAKALEDWLRFLHKAGVWIRMGNAPNITAAQQKVVEACERVAALQQMREYHDLEPDVFASSIHHALDGQGSGKSDEEIQEFYSRPSECERLLPSLAQYPRTLPFGSGGAWDAVVFVHGVVCGFLDAALERRGHVLKTHPTSLPPPESHQLQRYWPKSVEPVTGVGSGWLMSSSIQRALEDIRTLSLDVLPVPKQRLPLLDAQALRVIEGLQQLCRSSLRAAHASFVDLHANPMAKFREAVLKDMAYAEASLHENAKILKHRTLALSEEFEDVEVFVRLSALIDLPRLDSMMLRSEAFRRRVFEQCLAEEQLHPLFFRMVRCFPPTKSLLEELLQPYPELRWTLELNALTEVFNTGQWPAALHTVKEIAIKAMERADTTKDQNRAKSLKALAAIATAAQDRVLRCPS</sequence>
<keyword evidence="4" id="KW-1185">Reference proteome</keyword>